<dbReference type="Proteomes" id="UP000018467">
    <property type="component" value="Unassembled WGS sequence"/>
</dbReference>
<proteinExistence type="predicted"/>
<feature type="compositionally biased region" description="Basic and acidic residues" evidence="1">
    <location>
        <begin position="1"/>
        <end position="14"/>
    </location>
</feature>
<dbReference type="InParanoid" id="A0A3B1IZZ3"/>
<reference evidence="2" key="4">
    <citation type="submission" date="2025-09" db="UniProtKB">
        <authorList>
            <consortium name="Ensembl"/>
        </authorList>
    </citation>
    <scope>IDENTIFICATION</scope>
</reference>
<protein>
    <submittedName>
        <fullName evidence="2">Uncharacterized protein</fullName>
    </submittedName>
</protein>
<keyword evidence="3" id="KW-1185">Reference proteome</keyword>
<reference evidence="3" key="1">
    <citation type="submission" date="2013-03" db="EMBL/GenBank/DDBJ databases">
        <authorList>
            <person name="Jeffery W."/>
            <person name="Warren W."/>
            <person name="Wilson R.K."/>
        </authorList>
    </citation>
    <scope>NUCLEOTIDE SEQUENCE</scope>
    <source>
        <strain evidence="3">female</strain>
    </source>
</reference>
<name>A0A3B1IZZ3_ASTMX</name>
<evidence type="ECO:0000313" key="2">
    <source>
        <dbReference type="Ensembl" id="ENSAMXP00000035632.1"/>
    </source>
</evidence>
<reference evidence="3" key="2">
    <citation type="journal article" date="2014" name="Nat. Commun.">
        <title>The cavefish genome reveals candidate genes for eye loss.</title>
        <authorList>
            <person name="McGaugh S.E."/>
            <person name="Gross J.B."/>
            <person name="Aken B."/>
            <person name="Blin M."/>
            <person name="Borowsky R."/>
            <person name="Chalopin D."/>
            <person name="Hinaux H."/>
            <person name="Jeffery W.R."/>
            <person name="Keene A."/>
            <person name="Ma L."/>
            <person name="Minx P."/>
            <person name="Murphy D."/>
            <person name="O'Quin K.E."/>
            <person name="Retaux S."/>
            <person name="Rohner N."/>
            <person name="Searle S.M."/>
            <person name="Stahl B.A."/>
            <person name="Tabin C."/>
            <person name="Volff J.N."/>
            <person name="Yoshizawa M."/>
            <person name="Warren W.C."/>
        </authorList>
    </citation>
    <scope>NUCLEOTIDE SEQUENCE [LARGE SCALE GENOMIC DNA]</scope>
    <source>
        <strain evidence="3">female</strain>
    </source>
</reference>
<accession>A0A3B1IZZ3</accession>
<feature type="region of interest" description="Disordered" evidence="1">
    <location>
        <begin position="1"/>
        <end position="36"/>
    </location>
</feature>
<evidence type="ECO:0000256" key="1">
    <source>
        <dbReference type="SAM" id="MobiDB-lite"/>
    </source>
</evidence>
<dbReference type="Ensembl" id="ENSAMXT00000041786.1">
    <property type="protein sequence ID" value="ENSAMXP00000035632.1"/>
    <property type="gene ID" value="ENSAMXG00000033174.1"/>
</dbReference>
<sequence length="182" mass="20245">MDGEKLQEGNDEPLKSNLARVLTPQHNTPTRDAAMSPLSRDKLLTQFLTHFSKAVFGATNSLDNYITRPKYGRLGRWQATRKADLEYLRFLASKFGEMNRSRPPAKLPGRLPALKPGRLPALKPGRLPALKPGRLPALKPGRLPALKLGRIPAVQTGWIPGFRLLLRKQAPVRCFHQTKSAG</sequence>
<organism evidence="2 3">
    <name type="scientific">Astyanax mexicanus</name>
    <name type="common">Blind cave fish</name>
    <name type="synonym">Astyanax fasciatus mexicanus</name>
    <dbReference type="NCBI Taxonomy" id="7994"/>
    <lineage>
        <taxon>Eukaryota</taxon>
        <taxon>Metazoa</taxon>
        <taxon>Chordata</taxon>
        <taxon>Craniata</taxon>
        <taxon>Vertebrata</taxon>
        <taxon>Euteleostomi</taxon>
        <taxon>Actinopterygii</taxon>
        <taxon>Neopterygii</taxon>
        <taxon>Teleostei</taxon>
        <taxon>Ostariophysi</taxon>
        <taxon>Characiformes</taxon>
        <taxon>Characoidei</taxon>
        <taxon>Acestrorhamphidae</taxon>
        <taxon>Acestrorhamphinae</taxon>
        <taxon>Astyanax</taxon>
    </lineage>
</organism>
<reference evidence="2" key="3">
    <citation type="submission" date="2025-08" db="UniProtKB">
        <authorList>
            <consortium name="Ensembl"/>
        </authorList>
    </citation>
    <scope>IDENTIFICATION</scope>
</reference>
<evidence type="ECO:0000313" key="3">
    <source>
        <dbReference type="Proteomes" id="UP000018467"/>
    </source>
</evidence>
<dbReference type="AlphaFoldDB" id="A0A3B1IZZ3"/>